<comment type="function">
    <text evidence="5">Component of the origin recognition complex (ORC) that binds origins of replication. DNA-binding is ATP-dependent. ORC is required to assemble the pre-replication complex necessary to initiate DNA replication.</text>
</comment>
<dbReference type="Pfam" id="PF04084">
    <property type="entry name" value="RecA-like_ORC2"/>
    <property type="match status" value="1"/>
</dbReference>
<protein>
    <recommendedName>
        <fullName evidence="5">Origin recognition complex subunit 2</fullName>
    </recommendedName>
</protein>
<evidence type="ECO:0000313" key="9">
    <source>
        <dbReference type="EMBL" id="OMJ23756.1"/>
    </source>
</evidence>
<comment type="similarity">
    <text evidence="2 5">Belongs to the ORC2 family.</text>
</comment>
<evidence type="ECO:0000256" key="2">
    <source>
        <dbReference type="ARBA" id="ARBA00007421"/>
    </source>
</evidence>
<keyword evidence="10" id="KW-1185">Reference proteome</keyword>
<dbReference type="Proteomes" id="UP000187283">
    <property type="component" value="Unassembled WGS sequence"/>
</dbReference>
<dbReference type="AlphaFoldDB" id="A0A1R1YAS1"/>
<dbReference type="OrthoDB" id="346673at2759"/>
<comment type="subunit">
    <text evidence="5">Component of the origin recognition complex (ORC).</text>
</comment>
<dbReference type="EMBL" id="LSSN01000479">
    <property type="protein sequence ID" value="OMJ23756.1"/>
    <property type="molecule type" value="Genomic_DNA"/>
</dbReference>
<comment type="caution">
    <text evidence="9">The sequence shown here is derived from an EMBL/GenBank/DDBJ whole genome shotgun (WGS) entry which is preliminary data.</text>
</comment>
<accession>A0A1R1YAS1</accession>
<name>A0A1R1YAS1_9FUNG</name>
<evidence type="ECO:0000256" key="3">
    <source>
        <dbReference type="ARBA" id="ARBA00022705"/>
    </source>
</evidence>
<dbReference type="Pfam" id="PF24882">
    <property type="entry name" value="WHD_ORC2"/>
    <property type="match status" value="1"/>
</dbReference>
<keyword evidence="4 5" id="KW-0539">Nucleus</keyword>
<feature type="domain" description="Origin recognition complex subunit 2 RecA-like" evidence="7">
    <location>
        <begin position="183"/>
        <end position="367"/>
    </location>
</feature>
<dbReference type="InterPro" id="IPR007220">
    <property type="entry name" value="ORC2"/>
</dbReference>
<dbReference type="GO" id="GO:0003688">
    <property type="term" value="F:DNA replication origin binding"/>
    <property type="evidence" value="ECO:0007669"/>
    <property type="project" value="UniProtKB-UniRule"/>
</dbReference>
<evidence type="ECO:0000256" key="4">
    <source>
        <dbReference type="ARBA" id="ARBA00023242"/>
    </source>
</evidence>
<evidence type="ECO:0000256" key="5">
    <source>
        <dbReference type="RuleBase" id="RU368084"/>
    </source>
</evidence>
<sequence>MLKGKHQSNILSQPSANKKKDSLYAEYTIDYTNDNSDTVPLPLRNDSNISDEINSFFSHSISSAFDKDSHSSPHHNAFHKTLGYKKHDQHSNIKLTTSIASLDADEYEDDIQIADKIGAESYFETFHKSTRSKKKGSMATSNNTLALLSQLDSIELNVHSKKKKPTSAAADTNSFFDLHANQLNELTSFYKTQYPQWLFELNNGYNLLFYGYGSKRDLVLDFCESMILDQFNPVVVINGFNPNLNFKSVLENIALNLLKLNKQSAKLGSIADATNEIIFYFKSIAKGQSSANPLHFPSSSNHVETLTLLINNIDGISLRKENVQQCISSLASIAGINLVATTDHINASLLFDSKKLFFNGFDFVYHNLTSFANYTSETSFENYQILFQHSNLSQNSKFGSLSSQFSSSASAFSFGSGSNNNINLASVVHVMASLTSNAKNIFYKLAQYQIDSMPQHQQSSAKTRNKSAPAKNDPKLASSQLTDAFPPNFDPSLGMEYFALYNTCKESFLVSNEVTFRSLLTEFKDHKIIVSYNDPSDGSQLLFIPLPRNDLVTLISQS</sequence>
<dbReference type="InterPro" id="IPR056772">
    <property type="entry name" value="RecA-like_ORC2"/>
</dbReference>
<evidence type="ECO:0000256" key="1">
    <source>
        <dbReference type="ARBA" id="ARBA00004123"/>
    </source>
</evidence>
<organism evidence="9 10">
    <name type="scientific">Smittium culicis</name>
    <dbReference type="NCBI Taxonomy" id="133412"/>
    <lineage>
        <taxon>Eukaryota</taxon>
        <taxon>Fungi</taxon>
        <taxon>Fungi incertae sedis</taxon>
        <taxon>Zoopagomycota</taxon>
        <taxon>Kickxellomycotina</taxon>
        <taxon>Harpellomycetes</taxon>
        <taxon>Harpellales</taxon>
        <taxon>Legeriomycetaceae</taxon>
        <taxon>Smittium</taxon>
    </lineage>
</organism>
<dbReference type="GO" id="GO:0006260">
    <property type="term" value="P:DNA replication"/>
    <property type="evidence" value="ECO:0007669"/>
    <property type="project" value="UniProtKB-UniRule"/>
</dbReference>
<keyword evidence="3 5" id="KW-0235">DNA replication</keyword>
<proteinExistence type="inferred from homology"/>
<reference evidence="9 10" key="1">
    <citation type="submission" date="2017-01" db="EMBL/GenBank/DDBJ databases">
        <authorList>
            <person name="Mah S.A."/>
            <person name="Swanson W.J."/>
            <person name="Moy G.W."/>
            <person name="Vacquier V.D."/>
        </authorList>
    </citation>
    <scope>NUCLEOTIDE SEQUENCE [LARGE SCALE GENOMIC DNA]</scope>
    <source>
        <strain evidence="9 10">GSMNP</strain>
    </source>
</reference>
<comment type="subcellular location">
    <subcellularLocation>
        <location evidence="1 5">Nucleus</location>
    </subcellularLocation>
</comment>
<feature type="region of interest" description="Disordered" evidence="6">
    <location>
        <begin position="454"/>
        <end position="482"/>
    </location>
</feature>
<evidence type="ECO:0000259" key="8">
    <source>
        <dbReference type="Pfam" id="PF24882"/>
    </source>
</evidence>
<dbReference type="PANTHER" id="PTHR14052:SF0">
    <property type="entry name" value="ORIGIN RECOGNITION COMPLEX SUBUNIT 2"/>
    <property type="match status" value="1"/>
</dbReference>
<evidence type="ECO:0000259" key="7">
    <source>
        <dbReference type="Pfam" id="PF04084"/>
    </source>
</evidence>
<gene>
    <name evidence="9" type="ORF">AYI70_g2041</name>
</gene>
<dbReference type="GO" id="GO:0005664">
    <property type="term" value="C:nuclear origin of replication recognition complex"/>
    <property type="evidence" value="ECO:0007669"/>
    <property type="project" value="UniProtKB-UniRule"/>
</dbReference>
<dbReference type="InterPro" id="IPR056773">
    <property type="entry name" value="WHD_ORC2"/>
</dbReference>
<dbReference type="PANTHER" id="PTHR14052">
    <property type="entry name" value="ORIGIN RECOGNITION COMPLEX SUBUNIT 2"/>
    <property type="match status" value="1"/>
</dbReference>
<feature type="domain" description="Origin recognition complex subunit 2 winged-helix" evidence="8">
    <location>
        <begin position="493"/>
        <end position="548"/>
    </location>
</feature>
<dbReference type="STRING" id="133412.A0A1R1YAS1"/>
<evidence type="ECO:0000256" key="6">
    <source>
        <dbReference type="SAM" id="MobiDB-lite"/>
    </source>
</evidence>
<evidence type="ECO:0000313" key="10">
    <source>
        <dbReference type="Proteomes" id="UP000187283"/>
    </source>
</evidence>